<keyword evidence="3" id="KW-1185">Reference proteome</keyword>
<comment type="caution">
    <text evidence="2">The sequence shown here is derived from an EMBL/GenBank/DDBJ whole genome shotgun (WGS) entry which is preliminary data.</text>
</comment>
<name>A0A8T1RNP7_CARIL</name>
<evidence type="ECO:0000313" key="2">
    <source>
        <dbReference type="EMBL" id="KAG6668484.1"/>
    </source>
</evidence>
<gene>
    <name evidence="2" type="ORF">CIPAW_01G173600</name>
</gene>
<reference evidence="2" key="1">
    <citation type="submission" date="2020-12" db="EMBL/GenBank/DDBJ databases">
        <title>WGS assembly of Carya illinoinensis cv. Pawnee.</title>
        <authorList>
            <person name="Platts A."/>
            <person name="Shu S."/>
            <person name="Wright S."/>
            <person name="Barry K."/>
            <person name="Edger P."/>
            <person name="Pires J.C."/>
            <person name="Schmutz J."/>
        </authorList>
    </citation>
    <scope>NUCLEOTIDE SEQUENCE</scope>
    <source>
        <tissue evidence="2">Leaf</tissue>
    </source>
</reference>
<organism evidence="2 3">
    <name type="scientific">Carya illinoinensis</name>
    <name type="common">Pecan</name>
    <dbReference type="NCBI Taxonomy" id="32201"/>
    <lineage>
        <taxon>Eukaryota</taxon>
        <taxon>Viridiplantae</taxon>
        <taxon>Streptophyta</taxon>
        <taxon>Embryophyta</taxon>
        <taxon>Tracheophyta</taxon>
        <taxon>Spermatophyta</taxon>
        <taxon>Magnoliopsida</taxon>
        <taxon>eudicotyledons</taxon>
        <taxon>Gunneridae</taxon>
        <taxon>Pentapetalae</taxon>
        <taxon>rosids</taxon>
        <taxon>fabids</taxon>
        <taxon>Fagales</taxon>
        <taxon>Juglandaceae</taxon>
        <taxon>Carya</taxon>
    </lineage>
</organism>
<proteinExistence type="predicted"/>
<dbReference type="PANTHER" id="PTHR36071:SF1">
    <property type="entry name" value="DNA DOUBLE-STRAND BREAK REPAIR PROTEIN"/>
    <property type="match status" value="1"/>
</dbReference>
<dbReference type="Proteomes" id="UP000811609">
    <property type="component" value="Chromosome 1"/>
</dbReference>
<dbReference type="EMBL" id="CM031809">
    <property type="protein sequence ID" value="KAG6668484.1"/>
    <property type="molecule type" value="Genomic_DNA"/>
</dbReference>
<evidence type="ECO:0000313" key="3">
    <source>
        <dbReference type="Proteomes" id="UP000811609"/>
    </source>
</evidence>
<feature type="region of interest" description="Disordered" evidence="1">
    <location>
        <begin position="463"/>
        <end position="527"/>
    </location>
</feature>
<evidence type="ECO:0000256" key="1">
    <source>
        <dbReference type="SAM" id="MobiDB-lite"/>
    </source>
</evidence>
<accession>A0A8T1RNP7</accession>
<sequence>MANAEFFQTDCESILSQIKHQEKQMRLKRRWLMGLPTSKSRRKRFEEPEFLKQRASWHGAFRNCLYTLLGFHFEAVIFYETIRMHIEEAFGACNAEGWHSVNEDHMVLSGTCSITRRIMSHLDDLTNKGLYLVAMILTRGSCEFEKTRWKMKKVIKDLLPKVLGSRNHSHQISICRQLSQLLSDPKNFRKKGVTFFMSRSQSHHAAVKKVLSGLKDLPCEILIVMYRKLKGSQAGMPQLLPRRHGWGRDYLIKQVRKYSERMLSELGEGDELQEPLAKAMSVPGLLLKLTPGFQNSSVTEFYPFSSEVESLQNEIAKAILLLKTKVRLPVLKNLQLLLDPNAKVSNRCLRTAIRKMLTEYLFECSEMDAIPKSILETLAIINSNSQSTLLECFSKEKVEEEVECILSVSALTKQIVLDLLPDHDFDREFTDAYMEELEESDDGNDDDDDGWLLEDRSCQNSRSRCTDSVDEVESTGESIPFNVKPPTSTTNKSIPSSPFTPQKDLNGGSVEGLEPNDTSGIDSINPNRIIPSSLSGKSRFHSRMVDVDMIHDKVEGIGRSFMPTDSNYFSSPVSANQRCERCEPECNSGIAPANTPLFISSNFSCGEQTANNDKQSKCKNQYLAIQEICDETSMVAYNLIGHLLEKLAQTEGLDLDWRDHLYLQGDNSMEEDSLVGKEEQNLSEAYDGGSVVVRVVEEQIPSFPKSGIEKVKKLLGLW</sequence>
<feature type="compositionally biased region" description="Polar residues" evidence="1">
    <location>
        <begin position="516"/>
        <end position="527"/>
    </location>
</feature>
<feature type="compositionally biased region" description="Polar residues" evidence="1">
    <location>
        <begin position="485"/>
        <end position="500"/>
    </location>
</feature>
<dbReference type="PANTHER" id="PTHR36071">
    <property type="entry name" value="DNA DOUBLE-STRAND BREAK REPAIR PROTEIN"/>
    <property type="match status" value="1"/>
</dbReference>
<protein>
    <submittedName>
        <fullName evidence="2">Uncharacterized protein</fullName>
    </submittedName>
</protein>
<dbReference type="AlphaFoldDB" id="A0A8T1RNP7"/>